<evidence type="ECO:0000256" key="10">
    <source>
        <dbReference type="SAM" id="MobiDB-lite"/>
    </source>
</evidence>
<keyword evidence="4" id="KW-0732">Signal</keyword>
<dbReference type="PANTHER" id="PTHR27000:SF642">
    <property type="entry name" value="INACTIVE LEUCINE-RICH REPEAT RECEPTOR KINASE XIAO-RELATED"/>
    <property type="match status" value="1"/>
</dbReference>
<gene>
    <name evidence="12" type="ORF">SEMRO_16_G011530.1</name>
</gene>
<feature type="region of interest" description="Disordered" evidence="10">
    <location>
        <begin position="79"/>
        <end position="173"/>
    </location>
</feature>
<keyword evidence="7 11" id="KW-0472">Membrane</keyword>
<feature type="transmembrane region" description="Helical" evidence="11">
    <location>
        <begin position="193"/>
        <end position="213"/>
    </location>
</feature>
<sequence length="622" mass="65197">MSNPPSHVGGSRSGPVQGIELPEHEPLDMDLAIDSPFQMSGDPQVDLGPVTAMRVENEDAMHISDSALRNYKLNEVDSDGTSRIQVTPVTSQWGSSRDVYSHSGTNPASSSSGPPTMLTETTRMSSSRTNWNTDEVIQPGTPNRSAVDKGDEEKGKGGSGGNNNNNNNEASATSKTTDASYTLSLEQNNGVRWFAIGVVALILLGGIAIAGIVCGTGGCGGGGGEEESSSMFAEESSTPVPVTPVPIIPTANPTAPPDTTLAPTPAVTDAVPAIDAAAEEPVVDPMVVETAAPTDPIMVEETASPTDGVVTSSPTAGETTQEPTAMPSGGPTMTITDSPTTAIPETMAPTSESPTSSPTGPPVTIGPTSIVPGLSAETVAKQGDFSTPQGQAFFFVEGYPGFEELPDWRKQQLFGMATFFNAFNGRRWPLSRRLNWLDADFHECDWASIQSQPCDLENKIEFLGLLNDDSLTGYVAPEVGLLTELEELSVDLCGLTGNATTVLPEELSALSNLRLFSVSRNALTGTMPSTISSLSSLQFLHLDDNQWTGTFPADWGQLTFLREINVGGNIGLTGTIPLEWAALTNLESLIIEGTSVSGAIPTELCNVPTLTVTADCGNIECC</sequence>
<evidence type="ECO:0000256" key="4">
    <source>
        <dbReference type="ARBA" id="ARBA00022729"/>
    </source>
</evidence>
<feature type="compositionally biased region" description="Polar residues" evidence="10">
    <location>
        <begin position="305"/>
        <end position="323"/>
    </location>
</feature>
<keyword evidence="2" id="KW-0433">Leucine-rich repeat</keyword>
<keyword evidence="6 11" id="KW-1133">Transmembrane helix</keyword>
<keyword evidence="5" id="KW-0677">Repeat</keyword>
<feature type="compositionally biased region" description="Low complexity" evidence="10">
    <location>
        <begin position="162"/>
        <end position="173"/>
    </location>
</feature>
<dbReference type="Gene3D" id="3.80.10.10">
    <property type="entry name" value="Ribonuclease Inhibitor"/>
    <property type="match status" value="2"/>
</dbReference>
<dbReference type="PANTHER" id="PTHR27000">
    <property type="entry name" value="LEUCINE-RICH REPEAT RECEPTOR-LIKE PROTEIN KINASE FAMILY PROTEIN-RELATED"/>
    <property type="match status" value="1"/>
</dbReference>
<evidence type="ECO:0000313" key="12">
    <source>
        <dbReference type="EMBL" id="CAB9497200.1"/>
    </source>
</evidence>
<keyword evidence="8" id="KW-0675">Receptor</keyword>
<evidence type="ECO:0000256" key="11">
    <source>
        <dbReference type="SAM" id="Phobius"/>
    </source>
</evidence>
<organism evidence="12 13">
    <name type="scientific">Seminavis robusta</name>
    <dbReference type="NCBI Taxonomy" id="568900"/>
    <lineage>
        <taxon>Eukaryota</taxon>
        <taxon>Sar</taxon>
        <taxon>Stramenopiles</taxon>
        <taxon>Ochrophyta</taxon>
        <taxon>Bacillariophyta</taxon>
        <taxon>Bacillariophyceae</taxon>
        <taxon>Bacillariophycidae</taxon>
        <taxon>Naviculales</taxon>
        <taxon>Naviculaceae</taxon>
        <taxon>Seminavis</taxon>
    </lineage>
</organism>
<comment type="subcellular location">
    <subcellularLocation>
        <location evidence="1">Membrane</location>
        <topology evidence="1">Single-pass membrane protein</topology>
    </subcellularLocation>
</comment>
<feature type="compositionally biased region" description="Low complexity" evidence="10">
    <location>
        <begin position="229"/>
        <end position="240"/>
    </location>
</feature>
<evidence type="ECO:0000256" key="3">
    <source>
        <dbReference type="ARBA" id="ARBA00022692"/>
    </source>
</evidence>
<dbReference type="AlphaFoldDB" id="A0A9N8H2W4"/>
<protein>
    <submittedName>
        <fullName evidence="12">Leucine Rich Repeat</fullName>
    </submittedName>
</protein>
<feature type="region of interest" description="Disordered" evidence="10">
    <location>
        <begin position="1"/>
        <end position="29"/>
    </location>
</feature>
<evidence type="ECO:0000256" key="5">
    <source>
        <dbReference type="ARBA" id="ARBA00022737"/>
    </source>
</evidence>
<feature type="compositionally biased region" description="Polar residues" evidence="10">
    <location>
        <begin position="79"/>
        <end position="95"/>
    </location>
</feature>
<evidence type="ECO:0000256" key="6">
    <source>
        <dbReference type="ARBA" id="ARBA00022989"/>
    </source>
</evidence>
<keyword evidence="3 11" id="KW-0812">Transmembrane</keyword>
<keyword evidence="13" id="KW-1185">Reference proteome</keyword>
<keyword evidence="9" id="KW-0325">Glycoprotein</keyword>
<evidence type="ECO:0000256" key="2">
    <source>
        <dbReference type="ARBA" id="ARBA00022614"/>
    </source>
</evidence>
<dbReference type="InterPro" id="IPR032675">
    <property type="entry name" value="LRR_dom_sf"/>
</dbReference>
<accession>A0A9N8H2W4</accession>
<feature type="region of interest" description="Disordered" evidence="10">
    <location>
        <begin position="305"/>
        <end position="332"/>
    </location>
</feature>
<feature type="region of interest" description="Disordered" evidence="10">
    <location>
        <begin position="221"/>
        <end position="240"/>
    </location>
</feature>
<feature type="compositionally biased region" description="Polar residues" evidence="10">
    <location>
        <begin position="102"/>
        <end position="144"/>
    </location>
</feature>
<evidence type="ECO:0000256" key="1">
    <source>
        <dbReference type="ARBA" id="ARBA00004167"/>
    </source>
</evidence>
<feature type="compositionally biased region" description="Basic and acidic residues" evidence="10">
    <location>
        <begin position="146"/>
        <end position="156"/>
    </location>
</feature>
<dbReference type="GO" id="GO:0016020">
    <property type="term" value="C:membrane"/>
    <property type="evidence" value="ECO:0007669"/>
    <property type="project" value="UniProtKB-SubCell"/>
</dbReference>
<evidence type="ECO:0000313" key="13">
    <source>
        <dbReference type="Proteomes" id="UP001153069"/>
    </source>
</evidence>
<comment type="caution">
    <text evidence="12">The sequence shown here is derived from an EMBL/GenBank/DDBJ whole genome shotgun (WGS) entry which is preliminary data.</text>
</comment>
<dbReference type="OrthoDB" id="69127at2759"/>
<evidence type="ECO:0000256" key="7">
    <source>
        <dbReference type="ARBA" id="ARBA00023136"/>
    </source>
</evidence>
<dbReference type="SUPFAM" id="SSF52058">
    <property type="entry name" value="L domain-like"/>
    <property type="match status" value="1"/>
</dbReference>
<evidence type="ECO:0000256" key="9">
    <source>
        <dbReference type="ARBA" id="ARBA00023180"/>
    </source>
</evidence>
<dbReference type="Proteomes" id="UP001153069">
    <property type="component" value="Unassembled WGS sequence"/>
</dbReference>
<proteinExistence type="predicted"/>
<dbReference type="EMBL" id="CAICTM010000016">
    <property type="protein sequence ID" value="CAB9497200.1"/>
    <property type="molecule type" value="Genomic_DNA"/>
</dbReference>
<name>A0A9N8H2W4_9STRA</name>
<evidence type="ECO:0000256" key="8">
    <source>
        <dbReference type="ARBA" id="ARBA00023170"/>
    </source>
</evidence>
<reference evidence="12" key="1">
    <citation type="submission" date="2020-06" db="EMBL/GenBank/DDBJ databases">
        <authorList>
            <consortium name="Plant Systems Biology data submission"/>
        </authorList>
    </citation>
    <scope>NUCLEOTIDE SEQUENCE</scope>
    <source>
        <strain evidence="12">D6</strain>
    </source>
</reference>